<name>A0A5B7FB14_PORTR</name>
<sequence>MAGWRHVRAGRGVSGVREAGRADGGGGAGVGVVRGCVRRELTGSGALGVGRGRAGYRRPRDLRGCVVLRACPQPC</sequence>
<protein>
    <submittedName>
        <fullName evidence="2">Uncharacterized protein</fullName>
    </submittedName>
</protein>
<evidence type="ECO:0000313" key="2">
    <source>
        <dbReference type="EMBL" id="MPC42685.1"/>
    </source>
</evidence>
<accession>A0A5B7FB14</accession>
<feature type="region of interest" description="Disordered" evidence="1">
    <location>
        <begin position="1"/>
        <end position="27"/>
    </location>
</feature>
<keyword evidence="3" id="KW-1185">Reference proteome</keyword>
<organism evidence="2 3">
    <name type="scientific">Portunus trituberculatus</name>
    <name type="common">Swimming crab</name>
    <name type="synonym">Neptunus trituberculatus</name>
    <dbReference type="NCBI Taxonomy" id="210409"/>
    <lineage>
        <taxon>Eukaryota</taxon>
        <taxon>Metazoa</taxon>
        <taxon>Ecdysozoa</taxon>
        <taxon>Arthropoda</taxon>
        <taxon>Crustacea</taxon>
        <taxon>Multicrustacea</taxon>
        <taxon>Malacostraca</taxon>
        <taxon>Eumalacostraca</taxon>
        <taxon>Eucarida</taxon>
        <taxon>Decapoda</taxon>
        <taxon>Pleocyemata</taxon>
        <taxon>Brachyura</taxon>
        <taxon>Eubrachyura</taxon>
        <taxon>Portunoidea</taxon>
        <taxon>Portunidae</taxon>
        <taxon>Portuninae</taxon>
        <taxon>Portunus</taxon>
    </lineage>
</organism>
<dbReference type="EMBL" id="VSRR010005530">
    <property type="protein sequence ID" value="MPC42685.1"/>
    <property type="molecule type" value="Genomic_DNA"/>
</dbReference>
<reference evidence="2 3" key="1">
    <citation type="submission" date="2019-05" db="EMBL/GenBank/DDBJ databases">
        <title>Another draft genome of Portunus trituberculatus and its Hox gene families provides insights of decapod evolution.</title>
        <authorList>
            <person name="Jeong J.-H."/>
            <person name="Song I."/>
            <person name="Kim S."/>
            <person name="Choi T."/>
            <person name="Kim D."/>
            <person name="Ryu S."/>
            <person name="Kim W."/>
        </authorList>
    </citation>
    <scope>NUCLEOTIDE SEQUENCE [LARGE SCALE GENOMIC DNA]</scope>
    <source>
        <tissue evidence="2">Muscle</tissue>
    </source>
</reference>
<dbReference type="AlphaFoldDB" id="A0A5B7FB14"/>
<evidence type="ECO:0000313" key="3">
    <source>
        <dbReference type="Proteomes" id="UP000324222"/>
    </source>
</evidence>
<dbReference type="Proteomes" id="UP000324222">
    <property type="component" value="Unassembled WGS sequence"/>
</dbReference>
<proteinExistence type="predicted"/>
<evidence type="ECO:0000256" key="1">
    <source>
        <dbReference type="SAM" id="MobiDB-lite"/>
    </source>
</evidence>
<comment type="caution">
    <text evidence="2">The sequence shown here is derived from an EMBL/GenBank/DDBJ whole genome shotgun (WGS) entry which is preliminary data.</text>
</comment>
<gene>
    <name evidence="2" type="ORF">E2C01_036312</name>
</gene>